<keyword evidence="1" id="KW-0547">Nucleotide-binding</keyword>
<sequence length="174" mass="19406">MEPFIIAENEIDIDINELYSYIDDTEFNNDIKKGIKGMLEIVVSRGDSDINLDFEDVKTILAHGNDAFVGSAEYEGKDAAKKAIELAIKNTSLDINSVNKVAGFLVHFTIHPDMPMLELADAMEILYENSDNKPDIIWGTTTNKSLNQNYIKVTILFTGFGKCDIKNIPANNID</sequence>
<dbReference type="GO" id="GO:0003924">
    <property type="term" value="F:GTPase activity"/>
    <property type="evidence" value="ECO:0007669"/>
    <property type="project" value="InterPro"/>
</dbReference>
<dbReference type="GO" id="GO:0051301">
    <property type="term" value="P:cell division"/>
    <property type="evidence" value="ECO:0007669"/>
    <property type="project" value="UniProtKB-KW"/>
</dbReference>
<keyword evidence="4" id="KW-0131">Cell cycle</keyword>
<dbReference type="Pfam" id="PF12327">
    <property type="entry name" value="FtsZ_C"/>
    <property type="match status" value="1"/>
</dbReference>
<dbReference type="AlphaFoldDB" id="A0A1W1CYW1"/>
<reference evidence="4" key="1">
    <citation type="submission" date="2016-10" db="EMBL/GenBank/DDBJ databases">
        <authorList>
            <person name="de Groot N.N."/>
        </authorList>
    </citation>
    <scope>NUCLEOTIDE SEQUENCE</scope>
</reference>
<dbReference type="InterPro" id="IPR037103">
    <property type="entry name" value="Tubulin/FtsZ-like_C"/>
</dbReference>
<keyword evidence="2" id="KW-0342">GTP-binding</keyword>
<proteinExistence type="predicted"/>
<dbReference type="EMBL" id="FPHH01000161">
    <property type="protein sequence ID" value="SFV70905.1"/>
    <property type="molecule type" value="Genomic_DNA"/>
</dbReference>
<dbReference type="SMART" id="SM00865">
    <property type="entry name" value="Tubulin_C"/>
    <property type="match status" value="1"/>
</dbReference>
<accession>A0A1W1CYW1</accession>
<feature type="domain" description="Tubulin/FtsZ 2-layer sandwich" evidence="3">
    <location>
        <begin position="50"/>
        <end position="169"/>
    </location>
</feature>
<gene>
    <name evidence="4" type="ORF">MNB_SM-5-467</name>
</gene>
<dbReference type="SUPFAM" id="SSF55307">
    <property type="entry name" value="Tubulin C-terminal domain-like"/>
    <property type="match status" value="1"/>
</dbReference>
<dbReference type="GO" id="GO:0032153">
    <property type="term" value="C:cell division site"/>
    <property type="evidence" value="ECO:0007669"/>
    <property type="project" value="TreeGrafter"/>
</dbReference>
<evidence type="ECO:0000256" key="1">
    <source>
        <dbReference type="ARBA" id="ARBA00022741"/>
    </source>
</evidence>
<keyword evidence="4" id="KW-0132">Cell division</keyword>
<dbReference type="InterPro" id="IPR008280">
    <property type="entry name" value="Tub_FtsZ_C"/>
</dbReference>
<keyword evidence="4" id="KW-0378">Hydrolase</keyword>
<dbReference type="InterPro" id="IPR045061">
    <property type="entry name" value="FtsZ/CetZ"/>
</dbReference>
<dbReference type="EC" id="3.4.24.-" evidence="4"/>
<name>A0A1W1CYW1_9ZZZZ</name>
<dbReference type="PANTHER" id="PTHR30314">
    <property type="entry name" value="CELL DIVISION PROTEIN FTSZ-RELATED"/>
    <property type="match status" value="1"/>
</dbReference>
<dbReference type="InterPro" id="IPR024757">
    <property type="entry name" value="FtsZ_C"/>
</dbReference>
<evidence type="ECO:0000313" key="4">
    <source>
        <dbReference type="EMBL" id="SFV70905.1"/>
    </source>
</evidence>
<dbReference type="GO" id="GO:0005525">
    <property type="term" value="F:GTP binding"/>
    <property type="evidence" value="ECO:0007669"/>
    <property type="project" value="UniProtKB-KW"/>
</dbReference>
<dbReference type="GO" id="GO:0005737">
    <property type="term" value="C:cytoplasm"/>
    <property type="evidence" value="ECO:0007669"/>
    <property type="project" value="TreeGrafter"/>
</dbReference>
<dbReference type="PANTHER" id="PTHR30314:SF3">
    <property type="entry name" value="MITOCHONDRIAL DIVISION PROTEIN FSZA"/>
    <property type="match status" value="1"/>
</dbReference>
<organism evidence="4">
    <name type="scientific">hydrothermal vent metagenome</name>
    <dbReference type="NCBI Taxonomy" id="652676"/>
    <lineage>
        <taxon>unclassified sequences</taxon>
        <taxon>metagenomes</taxon>
        <taxon>ecological metagenomes</taxon>
    </lineage>
</organism>
<evidence type="ECO:0000259" key="3">
    <source>
        <dbReference type="SMART" id="SM00865"/>
    </source>
</evidence>
<dbReference type="Gene3D" id="3.30.1330.20">
    <property type="entry name" value="Tubulin/FtsZ, C-terminal domain"/>
    <property type="match status" value="1"/>
</dbReference>
<evidence type="ECO:0000256" key="2">
    <source>
        <dbReference type="ARBA" id="ARBA00023134"/>
    </source>
</evidence>
<protein>
    <submittedName>
        <fullName evidence="4">Cell division protein FtsZ</fullName>
        <ecNumber evidence="4">3.4.24.-</ecNumber>
    </submittedName>
</protein>
<dbReference type="InterPro" id="IPR018316">
    <property type="entry name" value="Tubulin/FtsZ_2-layer-sand-dom"/>
</dbReference>